<dbReference type="Gene3D" id="1.10.260.40">
    <property type="entry name" value="lambda repressor-like DNA-binding domains"/>
    <property type="match status" value="1"/>
</dbReference>
<evidence type="ECO:0000259" key="2">
    <source>
        <dbReference type="PROSITE" id="PS50943"/>
    </source>
</evidence>
<feature type="domain" description="HTH cro/C1-type" evidence="2">
    <location>
        <begin position="9"/>
        <end position="63"/>
    </location>
</feature>
<reference evidence="3 4" key="1">
    <citation type="submission" date="2019-08" db="EMBL/GenBank/DDBJ databases">
        <title>In-depth cultivation of the pig gut microbiome towards novel bacterial diversity and tailored functional studies.</title>
        <authorList>
            <person name="Wylensek D."/>
            <person name="Hitch T.C.A."/>
            <person name="Clavel T."/>
        </authorList>
    </citation>
    <scope>NUCLEOTIDE SEQUENCE [LARGE SCALE GENOMIC DNA]</scope>
    <source>
        <strain evidence="3 4">RF-GAM-744-WT-7</strain>
    </source>
</reference>
<dbReference type="AlphaFoldDB" id="A0A7K0K2V7"/>
<dbReference type="InterPro" id="IPR001387">
    <property type="entry name" value="Cro/C1-type_HTH"/>
</dbReference>
<dbReference type="Gene3D" id="1.10.10.2910">
    <property type="match status" value="1"/>
</dbReference>
<dbReference type="RefSeq" id="WP_154543969.1">
    <property type="nucleotide sequence ID" value="NZ_JAQYQY010000003.1"/>
</dbReference>
<organism evidence="3 4">
    <name type="scientific">Mobiluncus porci</name>
    <dbReference type="NCBI Taxonomy" id="2652278"/>
    <lineage>
        <taxon>Bacteria</taxon>
        <taxon>Bacillati</taxon>
        <taxon>Actinomycetota</taxon>
        <taxon>Actinomycetes</taxon>
        <taxon>Actinomycetales</taxon>
        <taxon>Actinomycetaceae</taxon>
        <taxon>Mobiluncus</taxon>
    </lineage>
</organism>
<dbReference type="PANTHER" id="PTHR43236:SF1">
    <property type="entry name" value="BLL7220 PROTEIN"/>
    <property type="match status" value="1"/>
</dbReference>
<dbReference type="InterPro" id="IPR010359">
    <property type="entry name" value="IrrE_HExxH"/>
</dbReference>
<evidence type="ECO:0000256" key="1">
    <source>
        <dbReference type="ARBA" id="ARBA00007227"/>
    </source>
</evidence>
<dbReference type="Proteomes" id="UP000442535">
    <property type="component" value="Unassembled WGS sequence"/>
</dbReference>
<comment type="similarity">
    <text evidence="1">Belongs to the short-chain fatty acyl-CoA assimilation regulator (ScfR) family.</text>
</comment>
<proteinExistence type="inferred from homology"/>
<dbReference type="GO" id="GO:0003677">
    <property type="term" value="F:DNA binding"/>
    <property type="evidence" value="ECO:0007669"/>
    <property type="project" value="InterPro"/>
</dbReference>
<accession>A0A7K0K2V7</accession>
<dbReference type="EMBL" id="VUMY01000005">
    <property type="protein sequence ID" value="MST49390.1"/>
    <property type="molecule type" value="Genomic_DNA"/>
</dbReference>
<dbReference type="InterPro" id="IPR010982">
    <property type="entry name" value="Lambda_DNA-bd_dom_sf"/>
</dbReference>
<gene>
    <name evidence="3" type="ORF">FYJ63_03925</name>
</gene>
<dbReference type="Pfam" id="PF06114">
    <property type="entry name" value="Peptidase_M78"/>
    <property type="match status" value="1"/>
</dbReference>
<dbReference type="SMART" id="SM00530">
    <property type="entry name" value="HTH_XRE"/>
    <property type="match status" value="1"/>
</dbReference>
<evidence type="ECO:0000313" key="3">
    <source>
        <dbReference type="EMBL" id="MST49390.1"/>
    </source>
</evidence>
<evidence type="ECO:0000313" key="4">
    <source>
        <dbReference type="Proteomes" id="UP000442535"/>
    </source>
</evidence>
<dbReference type="PROSITE" id="PS50943">
    <property type="entry name" value="HTH_CROC1"/>
    <property type="match status" value="1"/>
</dbReference>
<dbReference type="CDD" id="cd00093">
    <property type="entry name" value="HTH_XRE"/>
    <property type="match status" value="1"/>
</dbReference>
<dbReference type="PANTHER" id="PTHR43236">
    <property type="entry name" value="ANTITOXIN HIGA1"/>
    <property type="match status" value="1"/>
</dbReference>
<dbReference type="SUPFAM" id="SSF47413">
    <property type="entry name" value="lambda repressor-like DNA-binding domains"/>
    <property type="match status" value="1"/>
</dbReference>
<protein>
    <submittedName>
        <fullName evidence="3">Helix-turn-helix domain-containing protein</fullName>
    </submittedName>
</protein>
<dbReference type="InterPro" id="IPR052345">
    <property type="entry name" value="Rad_response_metalloprotease"/>
</dbReference>
<comment type="caution">
    <text evidence="3">The sequence shown here is derived from an EMBL/GenBank/DDBJ whole genome shotgun (WGS) entry which is preliminary data.</text>
</comment>
<dbReference type="Pfam" id="PF01381">
    <property type="entry name" value="HTH_3"/>
    <property type="match status" value="1"/>
</dbReference>
<keyword evidence="4" id="KW-1185">Reference proteome</keyword>
<sequence length="347" mass="39116">MRSSIADVLLTLRTKNGWTQEELAEKAGISQVALSRYENGLREPEPDVITRFTDIFGVTRDFLMHDFRMYGAIAVEAHMRRNKTTKATDWKRIEAELNMLRMQASFVLERLPLRVENEIPHFDPDEVSPADAAILLRTAWRMPIGPVRNLYRWVESAGSLIFEQDFGTQRIDGCSQWAGSHAVILLNKSFSTDRKRLTLAHELGHLVLHNDYVDPGIETQANKFAAEFLMPETVISSQLDNLNIAKLLALKALWGVSIQAIFERAYQLGKVSSAERTKFYKHLNSRGWKKHEPGGDAVPDEIPEFAFSIGETLQSTGLSAGDIEAMLGVKPGEHSPFLKEKRVLSLV</sequence>
<name>A0A7K0K2V7_9ACTO</name>